<feature type="region of interest" description="Disordered" evidence="1">
    <location>
        <begin position="54"/>
        <end position="99"/>
    </location>
</feature>
<dbReference type="Proteomes" id="UP000535543">
    <property type="component" value="Unassembled WGS sequence"/>
</dbReference>
<protein>
    <recommendedName>
        <fullName evidence="5">DUF2207 domain-containing protein</fullName>
    </recommendedName>
</protein>
<evidence type="ECO:0000256" key="1">
    <source>
        <dbReference type="SAM" id="MobiDB-lite"/>
    </source>
</evidence>
<keyword evidence="2" id="KW-0472">Membrane</keyword>
<organism evidence="3 4">
    <name type="scientific">Antrihabitans stalactiti</name>
    <dbReference type="NCBI Taxonomy" id="2584121"/>
    <lineage>
        <taxon>Bacteria</taxon>
        <taxon>Bacillati</taxon>
        <taxon>Actinomycetota</taxon>
        <taxon>Actinomycetes</taxon>
        <taxon>Mycobacteriales</taxon>
        <taxon>Nocardiaceae</taxon>
        <taxon>Antrihabitans</taxon>
    </lineage>
</organism>
<reference evidence="3 4" key="2">
    <citation type="submission" date="2020-06" db="EMBL/GenBank/DDBJ databases">
        <title>Antribacter stalactiti gen. nov., sp. nov., a new member of the family Nacardiaceae isolated from a cave.</title>
        <authorList>
            <person name="Kim I.S."/>
        </authorList>
    </citation>
    <scope>NUCLEOTIDE SEQUENCE [LARGE SCALE GENOMIC DNA]</scope>
    <source>
        <strain evidence="3 4">YC2-7</strain>
    </source>
</reference>
<feature type="compositionally biased region" description="Acidic residues" evidence="1">
    <location>
        <begin position="68"/>
        <end position="84"/>
    </location>
</feature>
<name>A0A848KDW9_9NOCA</name>
<keyword evidence="4" id="KW-1185">Reference proteome</keyword>
<dbReference type="RefSeq" id="WP_169585272.1">
    <property type="nucleotide sequence ID" value="NZ_VCQU01000002.1"/>
</dbReference>
<evidence type="ECO:0000256" key="2">
    <source>
        <dbReference type="SAM" id="Phobius"/>
    </source>
</evidence>
<gene>
    <name evidence="3" type="ORF">FGL95_07625</name>
</gene>
<evidence type="ECO:0000313" key="3">
    <source>
        <dbReference type="EMBL" id="NMN94902.1"/>
    </source>
</evidence>
<comment type="caution">
    <text evidence="3">The sequence shown here is derived from an EMBL/GenBank/DDBJ whole genome shotgun (WGS) entry which is preliminary data.</text>
</comment>
<evidence type="ECO:0008006" key="5">
    <source>
        <dbReference type="Google" id="ProtNLM"/>
    </source>
</evidence>
<reference evidence="3 4" key="1">
    <citation type="submission" date="2019-05" db="EMBL/GenBank/DDBJ databases">
        <authorList>
            <person name="Lee S.D."/>
        </authorList>
    </citation>
    <scope>NUCLEOTIDE SEQUENCE [LARGE SCALE GENOMIC DNA]</scope>
    <source>
        <strain evidence="3 4">YC2-7</strain>
    </source>
</reference>
<evidence type="ECO:0000313" key="4">
    <source>
        <dbReference type="Proteomes" id="UP000535543"/>
    </source>
</evidence>
<keyword evidence="2" id="KW-0812">Transmembrane</keyword>
<sequence length="99" mass="10468">MLVLTLVLAAVGFGMLVVSLMTGSVLWAWLCIVACVIGAVLLLASGLSARNRPVERGERSVGGHAAVEDDADEAEVVDSDVVDGTEEKTPQRRGRHEKP</sequence>
<accession>A0A848KDW9</accession>
<dbReference type="AlphaFoldDB" id="A0A848KDW9"/>
<feature type="transmembrane region" description="Helical" evidence="2">
    <location>
        <begin position="26"/>
        <end position="49"/>
    </location>
</feature>
<proteinExistence type="predicted"/>
<keyword evidence="2" id="KW-1133">Transmembrane helix</keyword>
<dbReference type="EMBL" id="VCQU01000002">
    <property type="protein sequence ID" value="NMN94902.1"/>
    <property type="molecule type" value="Genomic_DNA"/>
</dbReference>